<dbReference type="Gene3D" id="3.60.21.10">
    <property type="match status" value="1"/>
</dbReference>
<accession>A0ABQ4C5E7</accession>
<proteinExistence type="predicted"/>
<gene>
    <name evidence="1" type="ORF">Air01nite_41000</name>
</gene>
<protein>
    <recommendedName>
        <fullName evidence="3">2',3'-cyclic-nucleotide 2'-phosphodiesterase (5'-nucleotidase family)</fullName>
    </recommendedName>
</protein>
<dbReference type="EMBL" id="BONC01000028">
    <property type="protein sequence ID" value="GIF58005.1"/>
    <property type="molecule type" value="Genomic_DNA"/>
</dbReference>
<keyword evidence="2" id="KW-1185">Reference proteome</keyword>
<dbReference type="InterPro" id="IPR006179">
    <property type="entry name" value="5_nucleotidase/apyrase"/>
</dbReference>
<evidence type="ECO:0000313" key="2">
    <source>
        <dbReference type="Proteomes" id="UP000624325"/>
    </source>
</evidence>
<dbReference type="InterPro" id="IPR029052">
    <property type="entry name" value="Metallo-depent_PP-like"/>
</dbReference>
<dbReference type="SUPFAM" id="SSF56300">
    <property type="entry name" value="Metallo-dependent phosphatases"/>
    <property type="match status" value="1"/>
</dbReference>
<evidence type="ECO:0008006" key="3">
    <source>
        <dbReference type="Google" id="ProtNLM"/>
    </source>
</evidence>
<organism evidence="1 2">
    <name type="scientific">Asanoa iriomotensis</name>
    <dbReference type="NCBI Taxonomy" id="234613"/>
    <lineage>
        <taxon>Bacteria</taxon>
        <taxon>Bacillati</taxon>
        <taxon>Actinomycetota</taxon>
        <taxon>Actinomycetes</taxon>
        <taxon>Micromonosporales</taxon>
        <taxon>Micromonosporaceae</taxon>
        <taxon>Asanoa</taxon>
    </lineage>
</organism>
<reference evidence="1 2" key="1">
    <citation type="submission" date="2021-01" db="EMBL/GenBank/DDBJ databases">
        <title>Whole genome shotgun sequence of Asanoa iriomotensis NBRC 100142.</title>
        <authorList>
            <person name="Komaki H."/>
            <person name="Tamura T."/>
        </authorList>
    </citation>
    <scope>NUCLEOTIDE SEQUENCE [LARGE SCALE GENOMIC DNA]</scope>
    <source>
        <strain evidence="1 2">NBRC 100142</strain>
    </source>
</reference>
<dbReference type="RefSeq" id="WP_203704338.1">
    <property type="nucleotide sequence ID" value="NZ_BAAALU010000024.1"/>
</dbReference>
<dbReference type="PANTHER" id="PTHR11575">
    <property type="entry name" value="5'-NUCLEOTIDASE-RELATED"/>
    <property type="match status" value="1"/>
</dbReference>
<dbReference type="PANTHER" id="PTHR11575:SF24">
    <property type="entry name" value="5'-NUCLEOTIDASE"/>
    <property type="match status" value="1"/>
</dbReference>
<sequence length="397" mass="42024">MSTTIIATCDFHSSVLDGRTTVAALARWRKAGALIIDAGDFFGGNAFHEWSRGHVEETILTTFYDAVIPGNHDMADLMRLRTPGLFPPIVCCNLTPPGAFGGRWESNLLLTVGDLRVGMVGFVGAQAFGAVPVDEREGFGFTEPTPELLAVEADGLLGRGADVVVGVSHSGFDHDVALQRAGVPFPVIIAGHCHSEQYLWSSKAKHVAKAPELGAGLLRIELHRGGVRSFAIEHHPPGGRLAVTAGEEEFALIAMIAEYERWSSEVVGTLVAPIPDRKAVAHAVAARARQVSATDAFVINVFAFRAGLPARVTRGALADAAPFDTALVRLTGERRAADVVELIRRLGEEPVVAPSVGGSGGVATTAYLADRLGLPYEPVEPRSSVRSVITSLFGSLA</sequence>
<comment type="caution">
    <text evidence="1">The sequence shown here is derived from an EMBL/GenBank/DDBJ whole genome shotgun (WGS) entry which is preliminary data.</text>
</comment>
<name>A0ABQ4C5E7_9ACTN</name>
<evidence type="ECO:0000313" key="1">
    <source>
        <dbReference type="EMBL" id="GIF58005.1"/>
    </source>
</evidence>
<dbReference type="Proteomes" id="UP000624325">
    <property type="component" value="Unassembled WGS sequence"/>
</dbReference>